<evidence type="ECO:0000313" key="9">
    <source>
        <dbReference type="Proteomes" id="UP000886758"/>
    </source>
</evidence>
<name>A0A9D1KJW7_9MOLU</name>
<gene>
    <name evidence="8" type="ORF">IAD46_01600</name>
</gene>
<evidence type="ECO:0000256" key="4">
    <source>
        <dbReference type="PIRSR" id="PIRSR000097-1"/>
    </source>
</evidence>
<evidence type="ECO:0000256" key="1">
    <source>
        <dbReference type="ARBA" id="ARBA00007905"/>
    </source>
</evidence>
<keyword evidence="2" id="KW-0521">NADP</keyword>
<reference evidence="8" key="1">
    <citation type="submission" date="2020-10" db="EMBL/GenBank/DDBJ databases">
        <authorList>
            <person name="Gilroy R."/>
        </authorList>
    </citation>
    <scope>NUCLEOTIDE SEQUENCE</scope>
    <source>
        <strain evidence="8">ChiW17-6978</strain>
    </source>
</reference>
<organism evidence="8 9">
    <name type="scientific">Candidatus Pelethenecus faecipullorum</name>
    <dbReference type="NCBI Taxonomy" id="2840900"/>
    <lineage>
        <taxon>Bacteria</taxon>
        <taxon>Bacillati</taxon>
        <taxon>Mycoplasmatota</taxon>
        <taxon>Mollicutes</taxon>
        <taxon>Candidatus Pelethenecus</taxon>
    </lineage>
</organism>
<dbReference type="PRINTS" id="PR00069">
    <property type="entry name" value="ALDKETRDTASE"/>
</dbReference>
<feature type="binding site" evidence="5">
    <location>
        <position position="107"/>
    </location>
    <ligand>
        <name>substrate</name>
    </ligand>
</feature>
<feature type="site" description="Lowers pKa of active site Tyr" evidence="6">
    <location>
        <position position="74"/>
    </location>
</feature>
<dbReference type="InterPro" id="IPR018170">
    <property type="entry name" value="Aldo/ket_reductase_CS"/>
</dbReference>
<dbReference type="Proteomes" id="UP000886758">
    <property type="component" value="Unassembled WGS sequence"/>
</dbReference>
<comment type="caution">
    <text evidence="8">The sequence shown here is derived from an EMBL/GenBank/DDBJ whole genome shotgun (WGS) entry which is preliminary data.</text>
</comment>
<dbReference type="GO" id="GO:0016616">
    <property type="term" value="F:oxidoreductase activity, acting on the CH-OH group of donors, NAD or NADP as acceptor"/>
    <property type="evidence" value="ECO:0007669"/>
    <property type="project" value="UniProtKB-ARBA"/>
</dbReference>
<dbReference type="PROSITE" id="PS00063">
    <property type="entry name" value="ALDOKETO_REDUCTASE_3"/>
    <property type="match status" value="1"/>
</dbReference>
<proteinExistence type="inferred from homology"/>
<dbReference type="InterPro" id="IPR020471">
    <property type="entry name" value="AKR"/>
</dbReference>
<evidence type="ECO:0000256" key="2">
    <source>
        <dbReference type="ARBA" id="ARBA00022857"/>
    </source>
</evidence>
<feature type="domain" description="NADP-dependent oxidoreductase" evidence="7">
    <location>
        <begin position="15"/>
        <end position="262"/>
    </location>
</feature>
<comment type="similarity">
    <text evidence="1">Belongs to the aldo/keto reductase family.</text>
</comment>
<protein>
    <submittedName>
        <fullName evidence="8">Aldo/keto reductase</fullName>
    </submittedName>
</protein>
<keyword evidence="3" id="KW-0560">Oxidoreductase</keyword>
<evidence type="ECO:0000256" key="3">
    <source>
        <dbReference type="ARBA" id="ARBA00023002"/>
    </source>
</evidence>
<dbReference type="PIRSF" id="PIRSF000097">
    <property type="entry name" value="AKR"/>
    <property type="match status" value="1"/>
</dbReference>
<dbReference type="PANTHER" id="PTHR43827">
    <property type="entry name" value="2,5-DIKETO-D-GLUCONIC ACID REDUCTASE"/>
    <property type="match status" value="1"/>
</dbReference>
<evidence type="ECO:0000256" key="5">
    <source>
        <dbReference type="PIRSR" id="PIRSR000097-2"/>
    </source>
</evidence>
<dbReference type="PROSITE" id="PS00062">
    <property type="entry name" value="ALDOKETO_REDUCTASE_2"/>
    <property type="match status" value="1"/>
</dbReference>
<feature type="active site" description="Proton donor" evidence="4">
    <location>
        <position position="49"/>
    </location>
</feature>
<dbReference type="Pfam" id="PF00248">
    <property type="entry name" value="Aldo_ket_red"/>
    <property type="match status" value="1"/>
</dbReference>
<dbReference type="InterPro" id="IPR023210">
    <property type="entry name" value="NADP_OxRdtase_dom"/>
</dbReference>
<dbReference type="CDD" id="cd19071">
    <property type="entry name" value="AKR_AKR1-5-like"/>
    <property type="match status" value="1"/>
</dbReference>
<accession>A0A9D1KJW7</accession>
<evidence type="ECO:0000313" key="8">
    <source>
        <dbReference type="EMBL" id="HIT49699.1"/>
    </source>
</evidence>
<dbReference type="Gene3D" id="3.20.20.100">
    <property type="entry name" value="NADP-dependent oxidoreductase domain"/>
    <property type="match status" value="1"/>
</dbReference>
<sequence length="279" mass="32387">MQKMKLVNGVEIPVIGFGTWQVQNGQEAYQAVLCALQNGYTHIDTAAVYGNEESVGKAILDSGIPRERLFITTKLWNQVRGYEETIEAVETSLRKLKLDYIDLYLIHWPNPLKYRDCWEEKNSESWRAMEDLYQMGKIKAIGVSNFLIHHLEALKKTQRIAPMVNQIKLFPGLQQEELCRYCEKEQIVLEAYSPFGTGRIFEVQELKELARKYNKTVAQICIRYAIQKNRIPLPKSVTRERILSNLKVFDFELEEADVAFLDLLPNYVGPLRDIDHIDF</sequence>
<dbReference type="PANTHER" id="PTHR43827:SF3">
    <property type="entry name" value="NADP-DEPENDENT OXIDOREDUCTASE DOMAIN-CONTAINING PROTEIN"/>
    <property type="match status" value="1"/>
</dbReference>
<dbReference type="InterPro" id="IPR036812">
    <property type="entry name" value="NAD(P)_OxRdtase_dom_sf"/>
</dbReference>
<dbReference type="AlphaFoldDB" id="A0A9D1KJW7"/>
<evidence type="ECO:0000256" key="6">
    <source>
        <dbReference type="PIRSR" id="PIRSR000097-3"/>
    </source>
</evidence>
<dbReference type="FunFam" id="3.20.20.100:FF:000015">
    <property type="entry name" value="Oxidoreductase, aldo/keto reductase family"/>
    <property type="match status" value="1"/>
</dbReference>
<reference evidence="8" key="2">
    <citation type="journal article" date="2021" name="PeerJ">
        <title>Extensive microbial diversity within the chicken gut microbiome revealed by metagenomics and culture.</title>
        <authorList>
            <person name="Gilroy R."/>
            <person name="Ravi A."/>
            <person name="Getino M."/>
            <person name="Pursley I."/>
            <person name="Horton D.L."/>
            <person name="Alikhan N.F."/>
            <person name="Baker D."/>
            <person name="Gharbi K."/>
            <person name="Hall N."/>
            <person name="Watson M."/>
            <person name="Adriaenssens E.M."/>
            <person name="Foster-Nyarko E."/>
            <person name="Jarju S."/>
            <person name="Secka A."/>
            <person name="Antonio M."/>
            <person name="Oren A."/>
            <person name="Chaudhuri R.R."/>
            <person name="La Ragione R."/>
            <person name="Hildebrand F."/>
            <person name="Pallen M.J."/>
        </authorList>
    </citation>
    <scope>NUCLEOTIDE SEQUENCE</scope>
    <source>
        <strain evidence="8">ChiW17-6978</strain>
    </source>
</reference>
<evidence type="ECO:0000259" key="7">
    <source>
        <dbReference type="Pfam" id="PF00248"/>
    </source>
</evidence>
<dbReference type="EMBL" id="DVLF01000053">
    <property type="protein sequence ID" value="HIT49699.1"/>
    <property type="molecule type" value="Genomic_DNA"/>
</dbReference>
<dbReference type="SUPFAM" id="SSF51430">
    <property type="entry name" value="NAD(P)-linked oxidoreductase"/>
    <property type="match status" value="1"/>
</dbReference>